<evidence type="ECO:0000313" key="2">
    <source>
        <dbReference type="EMBL" id="BAM04587.1"/>
    </source>
</evidence>
<dbReference type="Proteomes" id="UP000007881">
    <property type="component" value="Chromosome"/>
</dbReference>
<evidence type="ECO:0000313" key="3">
    <source>
        <dbReference type="Proteomes" id="UP000007881"/>
    </source>
</evidence>
<keyword evidence="3" id="KW-1185">Reference proteome</keyword>
<accession>I0IH49</accession>
<dbReference type="STRING" id="1142394.PSMK_24280"/>
<sequence length="69" mass="6946">MDEARGPHARHPGRSIEAGACRVGQKPVTRTSNPCRPLPLSMQTAPAGGSHATGARAANPPPPGDRGGG</sequence>
<dbReference type="EMBL" id="AP012338">
    <property type="protein sequence ID" value="BAM04587.1"/>
    <property type="molecule type" value="Genomic_DNA"/>
</dbReference>
<organism evidence="2 3">
    <name type="scientific">Phycisphaera mikurensis (strain NBRC 102666 / KCTC 22515 / FYK2301M01)</name>
    <dbReference type="NCBI Taxonomy" id="1142394"/>
    <lineage>
        <taxon>Bacteria</taxon>
        <taxon>Pseudomonadati</taxon>
        <taxon>Planctomycetota</taxon>
        <taxon>Phycisphaerae</taxon>
        <taxon>Phycisphaerales</taxon>
        <taxon>Phycisphaeraceae</taxon>
        <taxon>Phycisphaera</taxon>
    </lineage>
</organism>
<protein>
    <submittedName>
        <fullName evidence="2">Uncharacterized protein</fullName>
    </submittedName>
</protein>
<name>I0IH49_PHYMF</name>
<proteinExistence type="predicted"/>
<feature type="region of interest" description="Disordered" evidence="1">
    <location>
        <begin position="1"/>
        <end position="69"/>
    </location>
</feature>
<dbReference type="HOGENOM" id="CLU_2772333_0_0_0"/>
<dbReference type="AlphaFoldDB" id="I0IH49"/>
<reference evidence="2 3" key="1">
    <citation type="submission" date="2012-02" db="EMBL/GenBank/DDBJ databases">
        <title>Complete genome sequence of Phycisphaera mikurensis NBRC 102666.</title>
        <authorList>
            <person name="Ankai A."/>
            <person name="Hosoyama A."/>
            <person name="Terui Y."/>
            <person name="Sekine M."/>
            <person name="Fukai R."/>
            <person name="Kato Y."/>
            <person name="Nakamura S."/>
            <person name="Yamada-Narita S."/>
            <person name="Kawakoshi A."/>
            <person name="Fukunaga Y."/>
            <person name="Yamazaki S."/>
            <person name="Fujita N."/>
        </authorList>
    </citation>
    <scope>NUCLEOTIDE SEQUENCE [LARGE SCALE GENOMIC DNA]</scope>
    <source>
        <strain evidence="3">NBRC 102666 / KCTC 22515 / FYK2301M01</strain>
    </source>
</reference>
<feature type="compositionally biased region" description="Pro residues" evidence="1">
    <location>
        <begin position="59"/>
        <end position="69"/>
    </location>
</feature>
<evidence type="ECO:0000256" key="1">
    <source>
        <dbReference type="SAM" id="MobiDB-lite"/>
    </source>
</evidence>
<dbReference type="KEGG" id="phm:PSMK_24280"/>
<gene>
    <name evidence="2" type="ordered locus">PSMK_24280</name>
</gene>